<dbReference type="EMBL" id="GGEC01072333">
    <property type="protein sequence ID" value="MBX52817.1"/>
    <property type="molecule type" value="Transcribed_RNA"/>
</dbReference>
<evidence type="ECO:0000313" key="1">
    <source>
        <dbReference type="EMBL" id="MBX52817.1"/>
    </source>
</evidence>
<sequence>MVKMECENLWTRRKHEYKLLKEMLIKQVNHI</sequence>
<organism evidence="1">
    <name type="scientific">Rhizophora mucronata</name>
    <name type="common">Asiatic mangrove</name>
    <dbReference type="NCBI Taxonomy" id="61149"/>
    <lineage>
        <taxon>Eukaryota</taxon>
        <taxon>Viridiplantae</taxon>
        <taxon>Streptophyta</taxon>
        <taxon>Embryophyta</taxon>
        <taxon>Tracheophyta</taxon>
        <taxon>Spermatophyta</taxon>
        <taxon>Magnoliopsida</taxon>
        <taxon>eudicotyledons</taxon>
        <taxon>Gunneridae</taxon>
        <taxon>Pentapetalae</taxon>
        <taxon>rosids</taxon>
        <taxon>fabids</taxon>
        <taxon>Malpighiales</taxon>
        <taxon>Rhizophoraceae</taxon>
        <taxon>Rhizophora</taxon>
    </lineage>
</organism>
<proteinExistence type="predicted"/>
<dbReference type="AlphaFoldDB" id="A0A2P2PDK5"/>
<reference evidence="1" key="1">
    <citation type="submission" date="2018-02" db="EMBL/GenBank/DDBJ databases">
        <title>Rhizophora mucronata_Transcriptome.</title>
        <authorList>
            <person name="Meera S.P."/>
            <person name="Sreeshan A."/>
            <person name="Augustine A."/>
        </authorList>
    </citation>
    <scope>NUCLEOTIDE SEQUENCE</scope>
    <source>
        <tissue evidence="1">Leaf</tissue>
    </source>
</reference>
<name>A0A2P2PDK5_RHIMU</name>
<protein>
    <submittedName>
        <fullName evidence="1">Uncharacterized protein</fullName>
    </submittedName>
</protein>
<accession>A0A2P2PDK5</accession>